<sequence length="288" mass="31325">MSTTNMGPVMGMYSPASDVRERHEYGATKHRRNPSNGGGRAWSDSEEQYLIQTRQQKMPYKHIAAHLNKTELACRLHYHQISHGSGRRRRNASCSSMSSDHSAMVMDPVTGGIMQRGFRSLSPPESAGSASPNGDGLVRLPSIMHATTPPKLPSILPKPDSMDMNHGYQSVSAGSGFRPSLRLETSVPPLYHSGASSAASSASQVDMARLEYIYNSRKHHFWEGIAAEYGQGISAATAEQAWMSSVICCRQRGHSPITPATSPIGSSNGFHKIRKDRTSISSILSDAE</sequence>
<gene>
    <name evidence="1" type="ORF">N3K66_007613</name>
</gene>
<keyword evidence="2" id="KW-1185">Reference proteome</keyword>
<accession>A0ACC0UUZ9</accession>
<evidence type="ECO:0000313" key="2">
    <source>
        <dbReference type="Proteomes" id="UP001163324"/>
    </source>
</evidence>
<protein>
    <submittedName>
        <fullName evidence="1">Uncharacterized protein</fullName>
    </submittedName>
</protein>
<comment type="caution">
    <text evidence="1">The sequence shown here is derived from an EMBL/GenBank/DDBJ whole genome shotgun (WGS) entry which is preliminary data.</text>
</comment>
<evidence type="ECO:0000313" key="1">
    <source>
        <dbReference type="EMBL" id="KAI9897757.1"/>
    </source>
</evidence>
<name>A0ACC0UUZ9_9HYPO</name>
<reference evidence="1" key="1">
    <citation type="submission" date="2022-10" db="EMBL/GenBank/DDBJ databases">
        <title>Complete Genome of Trichothecium roseum strain YXFP-22015, a Plant Pathogen Isolated from Citrus.</title>
        <authorList>
            <person name="Wang Y."/>
            <person name="Zhu L."/>
        </authorList>
    </citation>
    <scope>NUCLEOTIDE SEQUENCE</scope>
    <source>
        <strain evidence="1">YXFP-22015</strain>
    </source>
</reference>
<dbReference type="Proteomes" id="UP001163324">
    <property type="component" value="Chromosome 7"/>
</dbReference>
<organism evidence="1 2">
    <name type="scientific">Trichothecium roseum</name>
    <dbReference type="NCBI Taxonomy" id="47278"/>
    <lineage>
        <taxon>Eukaryota</taxon>
        <taxon>Fungi</taxon>
        <taxon>Dikarya</taxon>
        <taxon>Ascomycota</taxon>
        <taxon>Pezizomycotina</taxon>
        <taxon>Sordariomycetes</taxon>
        <taxon>Hypocreomycetidae</taxon>
        <taxon>Hypocreales</taxon>
        <taxon>Hypocreales incertae sedis</taxon>
        <taxon>Trichothecium</taxon>
    </lineage>
</organism>
<proteinExistence type="predicted"/>
<dbReference type="EMBL" id="CM047946">
    <property type="protein sequence ID" value="KAI9897757.1"/>
    <property type="molecule type" value="Genomic_DNA"/>
</dbReference>